<feature type="transmembrane region" description="Helical" evidence="5">
    <location>
        <begin position="90"/>
        <end position="109"/>
    </location>
</feature>
<feature type="domain" description="STAS" evidence="6">
    <location>
        <begin position="428"/>
        <end position="541"/>
    </location>
</feature>
<feature type="transmembrane region" description="Helical" evidence="5">
    <location>
        <begin position="116"/>
        <end position="139"/>
    </location>
</feature>
<protein>
    <submittedName>
        <fullName evidence="7">Sodium-independent anion transporter</fullName>
    </submittedName>
</protein>
<accession>A0A6S5BS30</accession>
<dbReference type="EMBL" id="AP022038">
    <property type="protein sequence ID" value="BBR39857.1"/>
    <property type="molecule type" value="Genomic_DNA"/>
</dbReference>
<feature type="transmembrane region" description="Helical" evidence="5">
    <location>
        <begin position="316"/>
        <end position="335"/>
    </location>
</feature>
<evidence type="ECO:0000313" key="8">
    <source>
        <dbReference type="Proteomes" id="UP000515442"/>
    </source>
</evidence>
<gene>
    <name evidence="7" type="ORF">WP3W19E03_23820</name>
</gene>
<dbReference type="Gene3D" id="3.30.750.24">
    <property type="entry name" value="STAS domain"/>
    <property type="match status" value="1"/>
</dbReference>
<dbReference type="Proteomes" id="UP000515442">
    <property type="component" value="Chromosome"/>
</dbReference>
<dbReference type="InterPro" id="IPR001902">
    <property type="entry name" value="SLC26A/SulP_fam"/>
</dbReference>
<dbReference type="CDD" id="cd07042">
    <property type="entry name" value="STAS_SulP_like_sulfate_transporter"/>
    <property type="match status" value="1"/>
</dbReference>
<dbReference type="SUPFAM" id="SSF52091">
    <property type="entry name" value="SpoIIaa-like"/>
    <property type="match status" value="1"/>
</dbReference>
<feature type="transmembrane region" description="Helical" evidence="5">
    <location>
        <begin position="372"/>
        <end position="399"/>
    </location>
</feature>
<feature type="transmembrane region" description="Helical" evidence="5">
    <location>
        <begin position="196"/>
        <end position="213"/>
    </location>
</feature>
<proteinExistence type="predicted"/>
<evidence type="ECO:0000313" key="7">
    <source>
        <dbReference type="EMBL" id="BBR39857.1"/>
    </source>
</evidence>
<evidence type="ECO:0000256" key="2">
    <source>
        <dbReference type="ARBA" id="ARBA00022692"/>
    </source>
</evidence>
<dbReference type="PANTHER" id="PTHR11814">
    <property type="entry name" value="SULFATE TRANSPORTER"/>
    <property type="match status" value="1"/>
</dbReference>
<comment type="subcellular location">
    <subcellularLocation>
        <location evidence="1">Membrane</location>
        <topology evidence="1">Multi-pass membrane protein</topology>
    </subcellularLocation>
</comment>
<feature type="transmembrane region" description="Helical" evidence="5">
    <location>
        <begin position="233"/>
        <end position="254"/>
    </location>
</feature>
<dbReference type="Pfam" id="PF00916">
    <property type="entry name" value="Sulfate_transp"/>
    <property type="match status" value="1"/>
</dbReference>
<dbReference type="InterPro" id="IPR018045">
    <property type="entry name" value="S04_transporter_CS"/>
</dbReference>
<evidence type="ECO:0000256" key="3">
    <source>
        <dbReference type="ARBA" id="ARBA00022989"/>
    </source>
</evidence>
<feature type="transmembrane region" description="Helical" evidence="5">
    <location>
        <begin position="170"/>
        <end position="189"/>
    </location>
</feature>
<evidence type="ECO:0000256" key="4">
    <source>
        <dbReference type="ARBA" id="ARBA00023136"/>
    </source>
</evidence>
<feature type="transmembrane region" description="Helical" evidence="5">
    <location>
        <begin position="41"/>
        <end position="57"/>
    </location>
</feature>
<dbReference type="InterPro" id="IPR002645">
    <property type="entry name" value="STAS_dom"/>
</dbReference>
<dbReference type="PROSITE" id="PS50801">
    <property type="entry name" value="STAS"/>
    <property type="match status" value="1"/>
</dbReference>
<reference evidence="7 8" key="1">
    <citation type="submission" date="2019-12" db="EMBL/GenBank/DDBJ databases">
        <title>complete genome sequences of Aeromonas veronii str. WP3-W19-ESBL-03 isolated from wastewater treatment plant effluent.</title>
        <authorList>
            <person name="Sekizuka T."/>
            <person name="Itokawa K."/>
            <person name="Yatsu K."/>
            <person name="Inamine Y."/>
            <person name="Kuroda M."/>
        </authorList>
    </citation>
    <scope>NUCLEOTIDE SEQUENCE [LARGE SCALE GENOMIC DNA]</scope>
    <source>
        <strain evidence="7 8">WP3-W19-ESBL-03</strain>
    </source>
</reference>
<feature type="transmembrane region" description="Helical" evidence="5">
    <location>
        <begin position="341"/>
        <end position="360"/>
    </location>
</feature>
<dbReference type="InterPro" id="IPR036513">
    <property type="entry name" value="STAS_dom_sf"/>
</dbReference>
<dbReference type="GO" id="GO:0016020">
    <property type="term" value="C:membrane"/>
    <property type="evidence" value="ECO:0007669"/>
    <property type="project" value="UniProtKB-SubCell"/>
</dbReference>
<dbReference type="AlphaFoldDB" id="A0A6S5BS30"/>
<dbReference type="InterPro" id="IPR011547">
    <property type="entry name" value="SLC26A/SulP_dom"/>
</dbReference>
<organism evidence="7 8">
    <name type="scientific">Aeromonas veronii</name>
    <dbReference type="NCBI Taxonomy" id="654"/>
    <lineage>
        <taxon>Bacteria</taxon>
        <taxon>Pseudomonadati</taxon>
        <taxon>Pseudomonadota</taxon>
        <taxon>Gammaproteobacteria</taxon>
        <taxon>Aeromonadales</taxon>
        <taxon>Aeromonadaceae</taxon>
        <taxon>Aeromonas</taxon>
    </lineage>
</organism>
<keyword evidence="3 5" id="KW-1133">Transmembrane helix</keyword>
<evidence type="ECO:0000256" key="1">
    <source>
        <dbReference type="ARBA" id="ARBA00004141"/>
    </source>
</evidence>
<keyword evidence="2 5" id="KW-0812">Transmembrane</keyword>
<dbReference type="PROSITE" id="PS01130">
    <property type="entry name" value="SLC26A"/>
    <property type="match status" value="1"/>
</dbReference>
<name>A0A6S5BS30_AERVE</name>
<dbReference type="GO" id="GO:0008271">
    <property type="term" value="F:secondary active sulfate transmembrane transporter activity"/>
    <property type="evidence" value="ECO:0007669"/>
    <property type="project" value="InterPro"/>
</dbReference>
<evidence type="ECO:0000259" key="6">
    <source>
        <dbReference type="PROSITE" id="PS50801"/>
    </source>
</evidence>
<keyword evidence="4 5" id="KW-0472">Membrane</keyword>
<feature type="transmembrane region" description="Helical" evidence="5">
    <location>
        <begin position="62"/>
        <end position="84"/>
    </location>
</feature>
<dbReference type="RefSeq" id="WP_182937552.1">
    <property type="nucleotide sequence ID" value="NZ_AP022038.1"/>
</dbReference>
<dbReference type="Pfam" id="PF01740">
    <property type="entry name" value="STAS"/>
    <property type="match status" value="1"/>
</dbReference>
<sequence length="552" mass="58616">MSSLTSAKPGATADLLAGITAAAVVLPKAMAYATVAGLPVAIGLYTAFVPMVLYALLGSSRVLSVSSTSTLAILTATQLGIVVPDGDPDRLLTVTATLTMLVGILLMLAAVLRLGFVANFISLPVLVGFKGGVGLVIILDQLPKLFGVHIHKENFFADVYHLLQALPQTSWLTLAIALVTLVLLVFMEWRFPHSPAPLLGVAIGIALVWGLGLNEQGVSIVGTIPTGLPALQLPDLALVLQLLPGAAGIALMSFTETIAAGRAFVGEGEPELNPNRELVATGLANLGGGFCGSMPAGGGTSQTAVVRSVGGVSQRASVVTATMAFATMLFLAPLLSWLPHATLAVVVIVYSVGLIQPGEFRKIGQIRMMEFRWAVIACLGVLIFGTLQGIVVAILASLLGLASQTAQPRVYVIGRKPGEDVLRPLSERHPDDETFTGLLILRPEGRLFFINVQHVAARIRQLIAQHQPRVVVLDMSRVTDVEYSALMMLVEGDQHARLKGGELWLAGLNPEVLENVRRCGLARQLGETRLLFNARAAIRQYQQQWSGEQGER</sequence>
<evidence type="ECO:0000256" key="5">
    <source>
        <dbReference type="SAM" id="Phobius"/>
    </source>
</evidence>